<dbReference type="PRINTS" id="PR00237">
    <property type="entry name" value="GPCRRHODOPSN"/>
</dbReference>
<evidence type="ECO:0000313" key="9">
    <source>
        <dbReference type="EMBL" id="CAH1794627.1"/>
    </source>
</evidence>
<evidence type="ECO:0000256" key="8">
    <source>
        <dbReference type="RuleBase" id="RU000688"/>
    </source>
</evidence>
<evidence type="ECO:0000256" key="7">
    <source>
        <dbReference type="ARBA" id="ARBA00023224"/>
    </source>
</evidence>
<keyword evidence="3" id="KW-1133">Transmembrane helix</keyword>
<name>A0A8J1XYT2_OWEFU</name>
<dbReference type="GO" id="GO:0004930">
    <property type="term" value="F:G protein-coupled receptor activity"/>
    <property type="evidence" value="ECO:0007669"/>
    <property type="project" value="UniProtKB-KW"/>
</dbReference>
<evidence type="ECO:0000256" key="5">
    <source>
        <dbReference type="ARBA" id="ARBA00023136"/>
    </source>
</evidence>
<evidence type="ECO:0000256" key="2">
    <source>
        <dbReference type="ARBA" id="ARBA00022692"/>
    </source>
</evidence>
<dbReference type="GO" id="GO:0016020">
    <property type="term" value="C:membrane"/>
    <property type="evidence" value="ECO:0007669"/>
    <property type="project" value="UniProtKB-SubCell"/>
</dbReference>
<dbReference type="CDD" id="cd00637">
    <property type="entry name" value="7tm_classA_rhodopsin-like"/>
    <property type="match status" value="1"/>
</dbReference>
<keyword evidence="4 8" id="KW-0297">G-protein coupled receptor</keyword>
<keyword evidence="7 8" id="KW-0807">Transducer</keyword>
<organism evidence="9 10">
    <name type="scientific">Owenia fusiformis</name>
    <name type="common">Polychaete worm</name>
    <dbReference type="NCBI Taxonomy" id="6347"/>
    <lineage>
        <taxon>Eukaryota</taxon>
        <taxon>Metazoa</taxon>
        <taxon>Spiralia</taxon>
        <taxon>Lophotrochozoa</taxon>
        <taxon>Annelida</taxon>
        <taxon>Polychaeta</taxon>
        <taxon>Sedentaria</taxon>
        <taxon>Canalipalpata</taxon>
        <taxon>Sabellida</taxon>
        <taxon>Oweniida</taxon>
        <taxon>Oweniidae</taxon>
        <taxon>Owenia</taxon>
    </lineage>
</organism>
<dbReference type="Pfam" id="PF00001">
    <property type="entry name" value="7tm_1"/>
    <property type="match status" value="1"/>
</dbReference>
<dbReference type="InterPro" id="IPR017452">
    <property type="entry name" value="GPCR_Rhodpsn_7TM"/>
</dbReference>
<evidence type="ECO:0000256" key="6">
    <source>
        <dbReference type="ARBA" id="ARBA00023170"/>
    </source>
</evidence>
<evidence type="ECO:0000256" key="4">
    <source>
        <dbReference type="ARBA" id="ARBA00023040"/>
    </source>
</evidence>
<evidence type="ECO:0000313" key="10">
    <source>
        <dbReference type="Proteomes" id="UP000749559"/>
    </source>
</evidence>
<gene>
    <name evidence="9" type="ORF">OFUS_LOCUS19297</name>
</gene>
<dbReference type="PANTHER" id="PTHR24240">
    <property type="entry name" value="OPSIN"/>
    <property type="match status" value="1"/>
</dbReference>
<dbReference type="OrthoDB" id="10044919at2759"/>
<protein>
    <submittedName>
        <fullName evidence="9">Uncharacterized protein</fullName>
    </submittedName>
</protein>
<keyword evidence="2 8" id="KW-0812">Transmembrane</keyword>
<keyword evidence="10" id="KW-1185">Reference proteome</keyword>
<dbReference type="EMBL" id="CAIIXF020000009">
    <property type="protein sequence ID" value="CAH1794627.1"/>
    <property type="molecule type" value="Genomic_DNA"/>
</dbReference>
<comment type="caution">
    <text evidence="9">The sequence shown here is derived from an EMBL/GenBank/DDBJ whole genome shotgun (WGS) entry which is preliminary data.</text>
</comment>
<keyword evidence="5" id="KW-0472">Membrane</keyword>
<dbReference type="PROSITE" id="PS00237">
    <property type="entry name" value="G_PROTEIN_RECEP_F1_1"/>
    <property type="match status" value="1"/>
</dbReference>
<keyword evidence="6 8" id="KW-0675">Receptor</keyword>
<dbReference type="Proteomes" id="UP000749559">
    <property type="component" value="Unassembled WGS sequence"/>
</dbReference>
<proteinExistence type="inferred from homology"/>
<accession>A0A8J1XYT2</accession>
<comment type="subcellular location">
    <subcellularLocation>
        <location evidence="1">Membrane</location>
        <topology evidence="1">Multi-pass membrane protein</topology>
    </subcellularLocation>
</comment>
<dbReference type="PROSITE" id="PS50262">
    <property type="entry name" value="G_PROTEIN_RECEP_F1_2"/>
    <property type="match status" value="1"/>
</dbReference>
<dbReference type="Gene3D" id="1.20.1070.10">
    <property type="entry name" value="Rhodopsin 7-helix transmembrane proteins"/>
    <property type="match status" value="1"/>
</dbReference>
<reference evidence="9" key="1">
    <citation type="submission" date="2022-03" db="EMBL/GenBank/DDBJ databases">
        <authorList>
            <person name="Martin C."/>
        </authorList>
    </citation>
    <scope>NUCLEOTIDE SEQUENCE</scope>
</reference>
<dbReference type="SUPFAM" id="SSF81321">
    <property type="entry name" value="Family A G protein-coupled receptor-like"/>
    <property type="match status" value="1"/>
</dbReference>
<evidence type="ECO:0000256" key="1">
    <source>
        <dbReference type="ARBA" id="ARBA00004141"/>
    </source>
</evidence>
<dbReference type="InterPro" id="IPR050125">
    <property type="entry name" value="GPCR_opsins"/>
</dbReference>
<comment type="similarity">
    <text evidence="8">Belongs to the G-protein coupled receptor 1 family.</text>
</comment>
<evidence type="ECO:0000256" key="3">
    <source>
        <dbReference type="ARBA" id="ARBA00022989"/>
    </source>
</evidence>
<dbReference type="InterPro" id="IPR000276">
    <property type="entry name" value="GPCR_Rhodpsn"/>
</dbReference>
<dbReference type="AlphaFoldDB" id="A0A8J1XYT2"/>
<sequence length="354" mass="40485">MSQRYSNETVQEKGISLIESERLRHDLTFLTPYVFYEALLFVIGVVGNILIIGTILKVKSMRTLPNAFVFSLALSDLMVTSILQPFMMVGALMGEQFILIQRPGFCTVITYVCFQSCISSCSNIMLVSLNRYICICKNSWYSKIYSRKSVAVMIVAAWFNGLMWNVFLWVGWSSVGFQRKQFTCMHNSHKDFSYTVAVFTVPVLTPVFVTAVAYLMIFLKVRESQKRIQAFGKKKDKNQGTSSDIRLARMLFIMFAIFCTLCAPFALINLCDYYDEAPYYLYVIFIHMFHTNSAVNFIIFGLTNKNYRTGYSLLSNYILIKVSCGTYRSRGNVENDIDKSQMTQTVTVATTAYN</sequence>